<evidence type="ECO:0000313" key="2">
    <source>
        <dbReference type="EMBL" id="PZE17582.1"/>
    </source>
</evidence>
<feature type="transmembrane region" description="Helical" evidence="1">
    <location>
        <begin position="50"/>
        <end position="70"/>
    </location>
</feature>
<name>A0A2W1NPM9_9FLAO</name>
<keyword evidence="1" id="KW-0812">Transmembrane</keyword>
<dbReference type="Proteomes" id="UP000249248">
    <property type="component" value="Unassembled WGS sequence"/>
</dbReference>
<accession>A0A2W1NPM9</accession>
<keyword evidence="3" id="KW-1185">Reference proteome</keyword>
<comment type="caution">
    <text evidence="2">The sequence shown here is derived from an EMBL/GenBank/DDBJ whole genome shotgun (WGS) entry which is preliminary data.</text>
</comment>
<proteinExistence type="predicted"/>
<evidence type="ECO:0000313" key="3">
    <source>
        <dbReference type="Proteomes" id="UP000249248"/>
    </source>
</evidence>
<sequence length="112" mass="13152">MFMKIKNKKWIDLLKNTALLNSLPLIIFCLDLWFKFQWLNHLNMLQKYKYALLFFIISLVLYSLSIRISYQLDVAVSNRGHVILLCYLFAMPVLIGVYVYIAIITEIVSMVG</sequence>
<feature type="transmembrane region" description="Helical" evidence="1">
    <location>
        <begin position="20"/>
        <end position="38"/>
    </location>
</feature>
<feature type="transmembrane region" description="Helical" evidence="1">
    <location>
        <begin position="82"/>
        <end position="103"/>
    </location>
</feature>
<keyword evidence="1" id="KW-0472">Membrane</keyword>
<keyword evidence="1" id="KW-1133">Transmembrane helix</keyword>
<reference evidence="2 3" key="1">
    <citation type="submission" date="2018-06" db="EMBL/GenBank/DDBJ databases">
        <title>The draft genome sequence of Crocinitomix sp. SM1701.</title>
        <authorList>
            <person name="Zhang X."/>
        </authorList>
    </citation>
    <scope>NUCLEOTIDE SEQUENCE [LARGE SCALE GENOMIC DNA]</scope>
    <source>
        <strain evidence="2 3">SM1701</strain>
    </source>
</reference>
<gene>
    <name evidence="2" type="ORF">DNU06_07065</name>
</gene>
<evidence type="ECO:0000256" key="1">
    <source>
        <dbReference type="SAM" id="Phobius"/>
    </source>
</evidence>
<protein>
    <submittedName>
        <fullName evidence="2">Uncharacterized protein</fullName>
    </submittedName>
</protein>
<dbReference type="EMBL" id="QKSB01000003">
    <property type="protein sequence ID" value="PZE17582.1"/>
    <property type="molecule type" value="Genomic_DNA"/>
</dbReference>
<dbReference type="AlphaFoldDB" id="A0A2W1NPM9"/>
<organism evidence="2 3">
    <name type="scientific">Putridiphycobacter roseus</name>
    <dbReference type="NCBI Taxonomy" id="2219161"/>
    <lineage>
        <taxon>Bacteria</taxon>
        <taxon>Pseudomonadati</taxon>
        <taxon>Bacteroidota</taxon>
        <taxon>Flavobacteriia</taxon>
        <taxon>Flavobacteriales</taxon>
        <taxon>Crocinitomicaceae</taxon>
        <taxon>Putridiphycobacter</taxon>
    </lineage>
</organism>